<evidence type="ECO:0000256" key="2">
    <source>
        <dbReference type="ARBA" id="ARBA00010139"/>
    </source>
</evidence>
<keyword evidence="5" id="KW-0521">NADP</keyword>
<evidence type="ECO:0000256" key="6">
    <source>
        <dbReference type="ARBA" id="ARBA00023002"/>
    </source>
</evidence>
<proteinExistence type="inferred from homology"/>
<comment type="cofactor">
    <cofactor evidence="1">
        <name>FAD</name>
        <dbReference type="ChEBI" id="CHEBI:57692"/>
    </cofactor>
</comment>
<accession>A0A9W4DNI1</accession>
<evidence type="ECO:0000313" key="7">
    <source>
        <dbReference type="EMBL" id="CAD6503306.1"/>
    </source>
</evidence>
<keyword evidence="3" id="KW-0285">Flavoprotein</keyword>
<dbReference type="PANTHER" id="PTHR42877:SF10">
    <property type="entry name" value="L-ORNITHINE N(5)-OXYGENASE"/>
    <property type="match status" value="1"/>
</dbReference>
<evidence type="ECO:0000256" key="1">
    <source>
        <dbReference type="ARBA" id="ARBA00001974"/>
    </source>
</evidence>
<evidence type="ECO:0000313" key="8">
    <source>
        <dbReference type="Proteomes" id="UP000683417"/>
    </source>
</evidence>
<dbReference type="PANTHER" id="PTHR42877">
    <property type="entry name" value="L-ORNITHINE N(5)-MONOOXYGENASE-RELATED"/>
    <property type="match status" value="1"/>
</dbReference>
<name>A0A9W4DNI1_BLUGR</name>
<organism evidence="7 8">
    <name type="scientific">Blumeria graminis f. sp. triticale</name>
    <dbReference type="NCBI Taxonomy" id="1689686"/>
    <lineage>
        <taxon>Eukaryota</taxon>
        <taxon>Fungi</taxon>
        <taxon>Dikarya</taxon>
        <taxon>Ascomycota</taxon>
        <taxon>Pezizomycotina</taxon>
        <taxon>Leotiomycetes</taxon>
        <taxon>Erysiphales</taxon>
        <taxon>Erysiphaceae</taxon>
        <taxon>Blumeria</taxon>
    </lineage>
</organism>
<comment type="caution">
    <text evidence="7">The sequence shown here is derived from an EMBL/GenBank/DDBJ whole genome shotgun (WGS) entry which is preliminary data.</text>
</comment>
<evidence type="ECO:0000256" key="4">
    <source>
        <dbReference type="ARBA" id="ARBA00022827"/>
    </source>
</evidence>
<reference evidence="7" key="1">
    <citation type="submission" date="2020-10" db="EMBL/GenBank/DDBJ databases">
        <authorList>
            <person name="Muller C M."/>
        </authorList>
    </citation>
    <scope>NUCLEOTIDE SEQUENCE</scope>
    <source>
        <strain evidence="7">THUN-12</strain>
    </source>
</reference>
<dbReference type="EMBL" id="CAJHIT010000007">
    <property type="protein sequence ID" value="CAD6503306.1"/>
    <property type="molecule type" value="Genomic_DNA"/>
</dbReference>
<protein>
    <submittedName>
        <fullName evidence="7">BgTH12-02973</fullName>
    </submittedName>
</protein>
<dbReference type="InterPro" id="IPR025700">
    <property type="entry name" value="Lys/Orn_oxygenase"/>
</dbReference>
<dbReference type="AlphaFoldDB" id="A0A9W4DNI1"/>
<gene>
    <name evidence="7" type="ORF">BGTH12_LOCUS4664</name>
</gene>
<dbReference type="Pfam" id="PF13450">
    <property type="entry name" value="NAD_binding_8"/>
    <property type="match status" value="1"/>
</dbReference>
<dbReference type="GO" id="GO:0016491">
    <property type="term" value="F:oxidoreductase activity"/>
    <property type="evidence" value="ECO:0007669"/>
    <property type="project" value="UniProtKB-KW"/>
</dbReference>
<dbReference type="InterPro" id="IPR051209">
    <property type="entry name" value="FAD-bind_Monooxygenase_sf"/>
</dbReference>
<keyword evidence="6" id="KW-0560">Oxidoreductase</keyword>
<evidence type="ECO:0000256" key="3">
    <source>
        <dbReference type="ARBA" id="ARBA00022630"/>
    </source>
</evidence>
<dbReference type="Pfam" id="PF13434">
    <property type="entry name" value="Lys_Orn_oxgnase"/>
    <property type="match status" value="1"/>
</dbReference>
<sequence length="631" mass="71557">MVFGSDANHTTANGKTIRRHYGLTSENYTYYPLVIIGAGKSGISMGCRLKAELGFDQFRIFERQNGIGGRWWSNRHPGTTCDIPGVLYSFPFYQSSKMTTLPPSGSEIIEYFEDACMQYQLVDKIQLNTEVEGCRWLASESVWEVTLRHLILGAEDLNEQKRNQKTKEIKPESRYTHEKIRVKVLVSAVGCPLKPEELSNEIPGKDVFKGEIFHSSRWRYDIDLKDKEIIVVGTGSSAAQFVPLLIKEYEARSVTQLMRSPPWVSPLSTSPFLSDWNKRIRWLVTHVPSVGLLARYIIAIGAEYEWQVSLDSSTCNIQRRKELEEDLLEHMKKTVPKKYHEILTPNYAIQRNNRIFDNAWLSSLNNPAVVLTTLPLTHFGEQDITLGPGRTYPDLKDTSSRAPSHKVTIPADIIIFANELSSDSWTYPFEVVGQDGKKLHDISPEIGGPQMYMGTVLGGFPNFFAISGPNKMLCHSPFSLATENAINLSLKLIKPLLSNDLTTVEFKKQPEIAWPQEVQNSINNSKLISSNHDSCGPNKTGHNPILYPYSQTWLILKSMFPTWSDWNMVYTSKGLVKNTSKKALKALTITFMFWSIIEMRSVRGPFLILRRPIRWALLNSSKVLLCASQKI</sequence>
<dbReference type="Proteomes" id="UP000683417">
    <property type="component" value="Unassembled WGS sequence"/>
</dbReference>
<keyword evidence="4" id="KW-0274">FAD</keyword>
<evidence type="ECO:0000256" key="5">
    <source>
        <dbReference type="ARBA" id="ARBA00022857"/>
    </source>
</evidence>
<comment type="similarity">
    <text evidence="2">Belongs to the FAD-binding monooxygenase family.</text>
</comment>